<feature type="transmembrane region" description="Helical" evidence="5">
    <location>
        <begin position="260"/>
        <end position="284"/>
    </location>
</feature>
<dbReference type="InterPro" id="IPR007568">
    <property type="entry name" value="RTA1"/>
</dbReference>
<keyword evidence="7" id="KW-1185">Reference proteome</keyword>
<name>A0A9P5YA17_9AGAR</name>
<feature type="transmembrane region" description="Helical" evidence="5">
    <location>
        <begin position="222"/>
        <end position="240"/>
    </location>
</feature>
<dbReference type="Pfam" id="PF04479">
    <property type="entry name" value="RTA1"/>
    <property type="match status" value="1"/>
</dbReference>
<organism evidence="6 7">
    <name type="scientific">Collybia nuda</name>
    <dbReference type="NCBI Taxonomy" id="64659"/>
    <lineage>
        <taxon>Eukaryota</taxon>
        <taxon>Fungi</taxon>
        <taxon>Dikarya</taxon>
        <taxon>Basidiomycota</taxon>
        <taxon>Agaricomycotina</taxon>
        <taxon>Agaricomycetes</taxon>
        <taxon>Agaricomycetidae</taxon>
        <taxon>Agaricales</taxon>
        <taxon>Tricholomatineae</taxon>
        <taxon>Clitocybaceae</taxon>
        <taxon>Collybia</taxon>
    </lineage>
</organism>
<dbReference type="OrthoDB" id="3358017at2759"/>
<feature type="transmembrane region" description="Helical" evidence="5">
    <location>
        <begin position="20"/>
        <end position="42"/>
    </location>
</feature>
<feature type="transmembrane region" description="Helical" evidence="5">
    <location>
        <begin position="87"/>
        <end position="113"/>
    </location>
</feature>
<feature type="transmembrane region" description="Helical" evidence="5">
    <location>
        <begin position="165"/>
        <end position="189"/>
    </location>
</feature>
<dbReference type="GO" id="GO:0005886">
    <property type="term" value="C:plasma membrane"/>
    <property type="evidence" value="ECO:0007669"/>
    <property type="project" value="TreeGrafter"/>
</dbReference>
<dbReference type="PANTHER" id="PTHR31465">
    <property type="entry name" value="PROTEIN RTA1-RELATED"/>
    <property type="match status" value="1"/>
</dbReference>
<dbReference type="PANTHER" id="PTHR31465:SF11">
    <property type="entry name" value="DOMAIN PROTEIN, PUTATIVE (AFU_ORTHOLOGUE AFUA_3G10770)-RELATED"/>
    <property type="match status" value="1"/>
</dbReference>
<proteinExistence type="predicted"/>
<evidence type="ECO:0000256" key="1">
    <source>
        <dbReference type="ARBA" id="ARBA00004141"/>
    </source>
</evidence>
<accession>A0A9P5YA17</accession>
<evidence type="ECO:0000256" key="4">
    <source>
        <dbReference type="ARBA" id="ARBA00023136"/>
    </source>
</evidence>
<dbReference type="GO" id="GO:0000324">
    <property type="term" value="C:fungal-type vacuole"/>
    <property type="evidence" value="ECO:0007669"/>
    <property type="project" value="TreeGrafter"/>
</dbReference>
<comment type="subcellular location">
    <subcellularLocation>
        <location evidence="1">Membrane</location>
        <topology evidence="1">Multi-pass membrane protein</topology>
    </subcellularLocation>
</comment>
<reference evidence="6" key="1">
    <citation type="submission" date="2020-11" db="EMBL/GenBank/DDBJ databases">
        <authorList>
            <consortium name="DOE Joint Genome Institute"/>
            <person name="Ahrendt S."/>
            <person name="Riley R."/>
            <person name="Andreopoulos W."/>
            <person name="Labutti K."/>
            <person name="Pangilinan J."/>
            <person name="Ruiz-Duenas F.J."/>
            <person name="Barrasa J.M."/>
            <person name="Sanchez-Garcia M."/>
            <person name="Camarero S."/>
            <person name="Miyauchi S."/>
            <person name="Serrano A."/>
            <person name="Linde D."/>
            <person name="Babiker R."/>
            <person name="Drula E."/>
            <person name="Ayuso-Fernandez I."/>
            <person name="Pacheco R."/>
            <person name="Padilla G."/>
            <person name="Ferreira P."/>
            <person name="Barriuso J."/>
            <person name="Kellner H."/>
            <person name="Castanera R."/>
            <person name="Alfaro M."/>
            <person name="Ramirez L."/>
            <person name="Pisabarro A.G."/>
            <person name="Kuo A."/>
            <person name="Tritt A."/>
            <person name="Lipzen A."/>
            <person name="He G."/>
            <person name="Yan M."/>
            <person name="Ng V."/>
            <person name="Cullen D."/>
            <person name="Martin F."/>
            <person name="Rosso M.-N."/>
            <person name="Henrissat B."/>
            <person name="Hibbett D."/>
            <person name="Martinez A.T."/>
            <person name="Grigoriev I.V."/>
        </authorList>
    </citation>
    <scope>NUCLEOTIDE SEQUENCE</scope>
    <source>
        <strain evidence="6">CBS 247.69</strain>
    </source>
</reference>
<comment type="caution">
    <text evidence="6">The sequence shown here is derived from an EMBL/GenBank/DDBJ whole genome shotgun (WGS) entry which is preliminary data.</text>
</comment>
<dbReference type="EMBL" id="MU150257">
    <property type="protein sequence ID" value="KAF9464056.1"/>
    <property type="molecule type" value="Genomic_DNA"/>
</dbReference>
<evidence type="ECO:0000313" key="6">
    <source>
        <dbReference type="EMBL" id="KAF9464056.1"/>
    </source>
</evidence>
<evidence type="ECO:0000313" key="7">
    <source>
        <dbReference type="Proteomes" id="UP000807353"/>
    </source>
</evidence>
<evidence type="ECO:0000256" key="3">
    <source>
        <dbReference type="ARBA" id="ARBA00022989"/>
    </source>
</evidence>
<evidence type="ECO:0000256" key="5">
    <source>
        <dbReference type="SAM" id="Phobius"/>
    </source>
</evidence>
<feature type="transmembrane region" description="Helical" evidence="5">
    <location>
        <begin position="125"/>
        <end position="145"/>
    </location>
</feature>
<dbReference type="AlphaFoldDB" id="A0A9P5YA17"/>
<keyword evidence="2 5" id="KW-0812">Transmembrane</keyword>
<sequence>MSGLNGTNPSLNDASLSSTYGYIPTESIAILFIVLFSISTILHVGQAVFSRMWWLLPTAGLCGVMEILGWSARLWSSISPLMNTPFIIQITSTILAPTPLVAANFVILGRIIVSLGPAYSRLSPKWYTIVFCSCDVISLVVQSVGGAMASIASGNNEDPTPGGNIMLGGIIFQMATITIYVICAIEFFVRYFKRRPVRSVPLNAADGKESSIRGYMDKRLKIMSIGLSFSTVCLFIRSIYRTIELVDGWNGKIITTQVYFNVLDGAMIVLAMYTLNFVHPGVFLKSSGMSERDSSDEFLAMKAAKAYGHSNDSTA</sequence>
<protein>
    <submittedName>
        <fullName evidence="6">RTA1-like protein</fullName>
    </submittedName>
</protein>
<keyword evidence="3 5" id="KW-1133">Transmembrane helix</keyword>
<feature type="transmembrane region" description="Helical" evidence="5">
    <location>
        <begin position="54"/>
        <end position="75"/>
    </location>
</feature>
<dbReference type="Proteomes" id="UP000807353">
    <property type="component" value="Unassembled WGS sequence"/>
</dbReference>
<keyword evidence="4 5" id="KW-0472">Membrane</keyword>
<evidence type="ECO:0000256" key="2">
    <source>
        <dbReference type="ARBA" id="ARBA00022692"/>
    </source>
</evidence>
<gene>
    <name evidence="6" type="ORF">BDZ94DRAFT_1321383</name>
</gene>